<organism evidence="4 5">
    <name type="scientific">Mucilaginibacter rigui</name>
    <dbReference type="NCBI Taxonomy" id="534635"/>
    <lineage>
        <taxon>Bacteria</taxon>
        <taxon>Pseudomonadati</taxon>
        <taxon>Bacteroidota</taxon>
        <taxon>Sphingobacteriia</taxon>
        <taxon>Sphingobacteriales</taxon>
        <taxon>Sphingobacteriaceae</taxon>
        <taxon>Mucilaginibacter</taxon>
    </lineage>
</organism>
<evidence type="ECO:0000259" key="3">
    <source>
        <dbReference type="PROSITE" id="PS51747"/>
    </source>
</evidence>
<feature type="domain" description="CMP/dCMP-type deaminase" evidence="3">
    <location>
        <begin position="21"/>
        <end position="150"/>
    </location>
</feature>
<sequence length="165" mass="18386">MTEHEIKIAFKEYDSLEELTPTDKNLCAEAEKALATSHSPYSKFRVGVALQLQSGKILYGSNQENVAYPSGLCAERVALFNWGANHLNDPIVSMAVTAHTDDFELLKPVTSCGACLQVMAECEKMQNSPLRMLLYCINGPVWEINGIQSLMPFMFSEERLVQLPL</sequence>
<dbReference type="Pfam" id="PF08211">
    <property type="entry name" value="dCMP_cyt_deam_2"/>
    <property type="match status" value="1"/>
</dbReference>
<comment type="similarity">
    <text evidence="1">Belongs to the cytidine and deoxycytidylate deaminase family.</text>
</comment>
<dbReference type="InterPro" id="IPR013171">
    <property type="entry name" value="Cyd/dCyd_deaminase_Zn-bd"/>
</dbReference>
<evidence type="ECO:0000256" key="1">
    <source>
        <dbReference type="ARBA" id="ARBA00006576"/>
    </source>
</evidence>
<comment type="caution">
    <text evidence="4">The sequence shown here is derived from an EMBL/GenBank/DDBJ whole genome shotgun (WGS) entry which is preliminary data.</text>
</comment>
<evidence type="ECO:0000256" key="2">
    <source>
        <dbReference type="ARBA" id="ARBA00011738"/>
    </source>
</evidence>
<dbReference type="PANTHER" id="PTHR11644">
    <property type="entry name" value="CYTIDINE DEAMINASE"/>
    <property type="match status" value="1"/>
</dbReference>
<dbReference type="CDD" id="cd01283">
    <property type="entry name" value="cytidine_deaminase"/>
    <property type="match status" value="1"/>
</dbReference>
<dbReference type="RefSeq" id="WP_191173627.1">
    <property type="nucleotide sequence ID" value="NZ_JACWMW010000001.1"/>
</dbReference>
<keyword evidence="5" id="KW-1185">Reference proteome</keyword>
<accession>A0ABR7WZL5</accession>
<evidence type="ECO:0000313" key="4">
    <source>
        <dbReference type="EMBL" id="MBD1383701.1"/>
    </source>
</evidence>
<reference evidence="4 5" key="1">
    <citation type="submission" date="2020-09" db="EMBL/GenBank/DDBJ databases">
        <title>Novel species of Mucilaginibacter isolated from a glacier on the Tibetan Plateau.</title>
        <authorList>
            <person name="Liu Q."/>
            <person name="Xin Y.-H."/>
        </authorList>
    </citation>
    <scope>NUCLEOTIDE SEQUENCE [LARGE SCALE GENOMIC DNA]</scope>
    <source>
        <strain evidence="4 5">CGMCC 1.13878</strain>
    </source>
</reference>
<dbReference type="NCBIfam" id="NF004064">
    <property type="entry name" value="PRK05578.1"/>
    <property type="match status" value="1"/>
</dbReference>
<dbReference type="SUPFAM" id="SSF53927">
    <property type="entry name" value="Cytidine deaminase-like"/>
    <property type="match status" value="1"/>
</dbReference>
<keyword evidence="4" id="KW-0378">Hydrolase</keyword>
<comment type="subunit">
    <text evidence="2">Homodimer.</text>
</comment>
<evidence type="ECO:0000313" key="5">
    <source>
        <dbReference type="Proteomes" id="UP000618754"/>
    </source>
</evidence>
<proteinExistence type="inferred from homology"/>
<dbReference type="InterPro" id="IPR002125">
    <property type="entry name" value="CMP_dCMP_dom"/>
</dbReference>
<gene>
    <name evidence="4" type="ORF">IDJ75_00300</name>
</gene>
<dbReference type="EC" id="3.5.4.5" evidence="4"/>
<dbReference type="GO" id="GO:0004126">
    <property type="term" value="F:cytidine deaminase activity"/>
    <property type="evidence" value="ECO:0007669"/>
    <property type="project" value="UniProtKB-EC"/>
</dbReference>
<dbReference type="EMBL" id="JACWMW010000001">
    <property type="protein sequence ID" value="MBD1383701.1"/>
    <property type="molecule type" value="Genomic_DNA"/>
</dbReference>
<dbReference type="InterPro" id="IPR016193">
    <property type="entry name" value="Cytidine_deaminase-like"/>
</dbReference>
<name>A0ABR7WZL5_9SPHI</name>
<dbReference type="Proteomes" id="UP000618754">
    <property type="component" value="Unassembled WGS sequence"/>
</dbReference>
<protein>
    <submittedName>
        <fullName evidence="4">Cytidine deaminase</fullName>
        <ecNumber evidence="4">3.5.4.5</ecNumber>
    </submittedName>
</protein>
<dbReference type="PROSITE" id="PS51747">
    <property type="entry name" value="CYT_DCMP_DEAMINASES_2"/>
    <property type="match status" value="1"/>
</dbReference>
<dbReference type="Gene3D" id="3.40.140.10">
    <property type="entry name" value="Cytidine Deaminase, domain 2"/>
    <property type="match status" value="1"/>
</dbReference>
<dbReference type="InterPro" id="IPR050202">
    <property type="entry name" value="Cyt/Deoxycyt_deaminase"/>
</dbReference>
<dbReference type="PANTHER" id="PTHR11644:SF2">
    <property type="entry name" value="CYTIDINE DEAMINASE"/>
    <property type="match status" value="1"/>
</dbReference>